<keyword evidence="1" id="KW-1133">Transmembrane helix</keyword>
<proteinExistence type="predicted"/>
<name>A0A504J5D8_9FLAO</name>
<feature type="transmembrane region" description="Helical" evidence="1">
    <location>
        <begin position="32"/>
        <end position="51"/>
    </location>
</feature>
<gene>
    <name evidence="2" type="ORF">FHK87_20515</name>
</gene>
<dbReference type="AlphaFoldDB" id="A0A504J5D8"/>
<accession>A0A504J5D8</accession>
<keyword evidence="1" id="KW-0812">Transmembrane</keyword>
<reference evidence="2 3" key="1">
    <citation type="submission" date="2019-06" db="EMBL/GenBank/DDBJ databases">
        <authorList>
            <person name="Meng X."/>
        </authorList>
    </citation>
    <scope>NUCLEOTIDE SEQUENCE [LARGE SCALE GENOMIC DNA]</scope>
    <source>
        <strain evidence="2 3">M625</strain>
    </source>
</reference>
<evidence type="ECO:0000256" key="1">
    <source>
        <dbReference type="SAM" id="Phobius"/>
    </source>
</evidence>
<dbReference type="RefSeq" id="WP_140596107.1">
    <property type="nucleotide sequence ID" value="NZ_VFWZ01000008.1"/>
</dbReference>
<evidence type="ECO:0000313" key="3">
    <source>
        <dbReference type="Proteomes" id="UP000315540"/>
    </source>
</evidence>
<sequence length="183" mass="21804">MIYKIVIFFACLLIGIFSLIKLLLNKKFIPKYYIPTFLTILTSVLFLAFIYKEPYRFRKADVFTFSVLHKNRTDKGLIDVSKPPYTDIKKTLGGENKDFFQVAYLEPRLPLFQILYYKDEMIEANTYVIDKDTLYIEYDHKKNKVLKSRYKNNPINLKKAYQLLENQNLFKGKFYNTDISKLD</sequence>
<protein>
    <submittedName>
        <fullName evidence="2">Uncharacterized protein</fullName>
    </submittedName>
</protein>
<keyword evidence="3" id="KW-1185">Reference proteome</keyword>
<feature type="transmembrane region" description="Helical" evidence="1">
    <location>
        <begin position="6"/>
        <end position="25"/>
    </location>
</feature>
<comment type="caution">
    <text evidence="2">The sequence shown here is derived from an EMBL/GenBank/DDBJ whole genome shotgun (WGS) entry which is preliminary data.</text>
</comment>
<dbReference type="EMBL" id="VFWZ01000008">
    <property type="protein sequence ID" value="TPN82813.1"/>
    <property type="molecule type" value="Genomic_DNA"/>
</dbReference>
<organism evidence="2 3">
    <name type="scientific">Aquimarina algicola</name>
    <dbReference type="NCBI Taxonomy" id="2589995"/>
    <lineage>
        <taxon>Bacteria</taxon>
        <taxon>Pseudomonadati</taxon>
        <taxon>Bacteroidota</taxon>
        <taxon>Flavobacteriia</taxon>
        <taxon>Flavobacteriales</taxon>
        <taxon>Flavobacteriaceae</taxon>
        <taxon>Aquimarina</taxon>
    </lineage>
</organism>
<keyword evidence="1" id="KW-0472">Membrane</keyword>
<evidence type="ECO:0000313" key="2">
    <source>
        <dbReference type="EMBL" id="TPN82813.1"/>
    </source>
</evidence>
<dbReference type="Proteomes" id="UP000315540">
    <property type="component" value="Unassembled WGS sequence"/>
</dbReference>